<evidence type="ECO:0000313" key="2">
    <source>
        <dbReference type="EMBL" id="MBY81769.1"/>
    </source>
</evidence>
<dbReference type="EMBL" id="GGMS01012566">
    <property type="protein sequence ID" value="MBY81769.1"/>
    <property type="molecule type" value="Transcribed_RNA"/>
</dbReference>
<feature type="compositionally biased region" description="Low complexity" evidence="1">
    <location>
        <begin position="18"/>
        <end position="27"/>
    </location>
</feature>
<dbReference type="AlphaFoldDB" id="A0A2S2QVI1"/>
<accession>A0A2S2QVI1</accession>
<gene>
    <name evidence="2" type="ORF">g.2221</name>
</gene>
<evidence type="ECO:0000256" key="1">
    <source>
        <dbReference type="SAM" id="MobiDB-lite"/>
    </source>
</evidence>
<reference evidence="2" key="1">
    <citation type="submission" date="2018-04" db="EMBL/GenBank/DDBJ databases">
        <title>Transcriptome assembly of Sipha flava.</title>
        <authorList>
            <person name="Scully E.D."/>
            <person name="Geib S.M."/>
            <person name="Palmer N.A."/>
            <person name="Koch K."/>
            <person name="Bradshaw J."/>
            <person name="Heng-Moss T."/>
            <person name="Sarath G."/>
        </authorList>
    </citation>
    <scope>NUCLEOTIDE SEQUENCE</scope>
</reference>
<feature type="compositionally biased region" description="Basic and acidic residues" evidence="1">
    <location>
        <begin position="1"/>
        <end position="10"/>
    </location>
</feature>
<proteinExistence type="predicted"/>
<feature type="compositionally biased region" description="Polar residues" evidence="1">
    <location>
        <begin position="322"/>
        <end position="334"/>
    </location>
</feature>
<feature type="region of interest" description="Disordered" evidence="1">
    <location>
        <begin position="322"/>
        <end position="341"/>
    </location>
</feature>
<sequence>MSSRKSDRKSATPPPHSSPSTEATTPEPDLPVTFISPTITVDHIALPNTIVPIVKPISSVTLDAVTTTTVTSSPTTTISINTTTTTTTTTTTPYTFNLPIVVNDTSLNIELTVKINDQMVKSENNNADNNGVNSSVIEQEQGSSAALSIGTAKDTNPSHSFKKIKLEGKSYTVQQSSLEYRDQIKISNSDKNPIFNRSQTPTFRTYSAKKFCFIKSYNRATTPNKIQLASQMPDSGQRSLLNLPAIKAPISDTDLSCSDSNASSIETLETSDNGFTSVTNAETSVVSSTITCVETPVSRSAIMYSIAPTLHRNNKHLLALLNSDTRSNNGTNSAVVKKEEH</sequence>
<protein>
    <submittedName>
        <fullName evidence="2">Uncharacterized protein</fullName>
    </submittedName>
</protein>
<feature type="region of interest" description="Disordered" evidence="1">
    <location>
        <begin position="1"/>
        <end position="31"/>
    </location>
</feature>
<organism evidence="2">
    <name type="scientific">Sipha flava</name>
    <name type="common">yellow sugarcane aphid</name>
    <dbReference type="NCBI Taxonomy" id="143950"/>
    <lineage>
        <taxon>Eukaryota</taxon>
        <taxon>Metazoa</taxon>
        <taxon>Ecdysozoa</taxon>
        <taxon>Arthropoda</taxon>
        <taxon>Hexapoda</taxon>
        <taxon>Insecta</taxon>
        <taxon>Pterygota</taxon>
        <taxon>Neoptera</taxon>
        <taxon>Paraneoptera</taxon>
        <taxon>Hemiptera</taxon>
        <taxon>Sternorrhyncha</taxon>
        <taxon>Aphidomorpha</taxon>
        <taxon>Aphidoidea</taxon>
        <taxon>Aphididae</taxon>
        <taxon>Sipha</taxon>
    </lineage>
</organism>
<name>A0A2S2QVI1_9HEMI</name>